<accession>A0A316I0K0</accession>
<dbReference type="EMBL" id="QGHC01000008">
    <property type="protein sequence ID" value="PWK85865.1"/>
    <property type="molecule type" value="Genomic_DNA"/>
</dbReference>
<evidence type="ECO:0000313" key="1">
    <source>
        <dbReference type="EMBL" id="PWK85865.1"/>
    </source>
</evidence>
<dbReference type="AlphaFoldDB" id="A0A316I0K0"/>
<protein>
    <submittedName>
        <fullName evidence="1">Uncharacterized protein</fullName>
    </submittedName>
</protein>
<dbReference type="Proteomes" id="UP000245812">
    <property type="component" value="Unassembled WGS sequence"/>
</dbReference>
<proteinExistence type="predicted"/>
<dbReference type="OrthoDB" id="129642at2"/>
<comment type="caution">
    <text evidence="1">The sequence shown here is derived from an EMBL/GenBank/DDBJ whole genome shotgun (WGS) entry which is preliminary data.</text>
</comment>
<name>A0A316I0K0_9GAMM</name>
<reference evidence="1 2" key="1">
    <citation type="submission" date="2018-05" db="EMBL/GenBank/DDBJ databases">
        <title>Genomic Encyclopedia of Type Strains, Phase IV (KMG-IV): sequencing the most valuable type-strain genomes for metagenomic binning, comparative biology and taxonomic classification.</title>
        <authorList>
            <person name="Goeker M."/>
        </authorList>
    </citation>
    <scope>NUCLEOTIDE SEQUENCE [LARGE SCALE GENOMIC DNA]</scope>
    <source>
        <strain evidence="1 2">DSM 14263</strain>
    </source>
</reference>
<gene>
    <name evidence="1" type="ORF">C7456_108161</name>
</gene>
<sequence length="92" mass="10102">MDPQPRIHCPLCRWEPGADARWVCTPSEPGAGCGTCWNTFWTAGCCPGCGHFWARTQCHACKRSSPHEAWYHYPAGDGAAPRKEKSLEKAAG</sequence>
<organism evidence="1 2">
    <name type="scientific">Fulvimonas soli</name>
    <dbReference type="NCBI Taxonomy" id="155197"/>
    <lineage>
        <taxon>Bacteria</taxon>
        <taxon>Pseudomonadati</taxon>
        <taxon>Pseudomonadota</taxon>
        <taxon>Gammaproteobacteria</taxon>
        <taxon>Lysobacterales</taxon>
        <taxon>Rhodanobacteraceae</taxon>
        <taxon>Fulvimonas</taxon>
    </lineage>
</organism>
<evidence type="ECO:0000313" key="2">
    <source>
        <dbReference type="Proteomes" id="UP000245812"/>
    </source>
</evidence>
<dbReference type="RefSeq" id="WP_109724078.1">
    <property type="nucleotide sequence ID" value="NZ_MSZV01000013.1"/>
</dbReference>
<keyword evidence="2" id="KW-1185">Reference proteome</keyword>